<dbReference type="GO" id="GO:0000027">
    <property type="term" value="P:ribosomal large subunit assembly"/>
    <property type="evidence" value="ECO:0007669"/>
    <property type="project" value="UniProtKB-UniRule"/>
</dbReference>
<dbReference type="HAMAP" id="MF_00382">
    <property type="entry name" value="Ribosomal_bL20"/>
    <property type="match status" value="1"/>
</dbReference>
<proteinExistence type="inferred from homology"/>
<keyword evidence="2 6" id="KW-0689">Ribosomal protein</keyword>
<reference evidence="8 9" key="1">
    <citation type="journal article" date="2016" name="Nat. Commun.">
        <title>Thousands of microbial genomes shed light on interconnected biogeochemical processes in an aquifer system.</title>
        <authorList>
            <person name="Anantharaman K."/>
            <person name="Brown C.T."/>
            <person name="Hug L.A."/>
            <person name="Sharon I."/>
            <person name="Castelle C.J."/>
            <person name="Probst A.J."/>
            <person name="Thomas B.C."/>
            <person name="Singh A."/>
            <person name="Wilkins M.J."/>
            <person name="Karaoz U."/>
            <person name="Brodie E.L."/>
            <person name="Williams K.H."/>
            <person name="Hubbard S.S."/>
            <person name="Banfield J.F."/>
        </authorList>
    </citation>
    <scope>NUCLEOTIDE SEQUENCE [LARGE SCALE GENOMIC DNA]</scope>
</reference>
<evidence type="ECO:0000313" key="9">
    <source>
        <dbReference type="Proteomes" id="UP000178602"/>
    </source>
</evidence>
<keyword evidence="6 7" id="KW-0699">rRNA-binding</keyword>
<dbReference type="PRINTS" id="PR00062">
    <property type="entry name" value="RIBOSOMALL20"/>
</dbReference>
<evidence type="ECO:0000256" key="4">
    <source>
        <dbReference type="ARBA" id="ARBA00024775"/>
    </source>
</evidence>
<dbReference type="GO" id="GO:0006412">
    <property type="term" value="P:translation"/>
    <property type="evidence" value="ECO:0007669"/>
    <property type="project" value="InterPro"/>
</dbReference>
<evidence type="ECO:0000256" key="5">
    <source>
        <dbReference type="ARBA" id="ARBA00035172"/>
    </source>
</evidence>
<dbReference type="PANTHER" id="PTHR10986">
    <property type="entry name" value="39S RIBOSOMAL PROTEIN L20"/>
    <property type="match status" value="1"/>
</dbReference>
<dbReference type="SUPFAM" id="SSF74731">
    <property type="entry name" value="Ribosomal protein L20"/>
    <property type="match status" value="1"/>
</dbReference>
<dbReference type="Gene3D" id="6.10.160.10">
    <property type="match status" value="1"/>
</dbReference>
<keyword evidence="6 7" id="KW-0694">RNA-binding</keyword>
<dbReference type="GO" id="GO:0005840">
    <property type="term" value="C:ribosome"/>
    <property type="evidence" value="ECO:0007669"/>
    <property type="project" value="UniProtKB-KW"/>
</dbReference>
<dbReference type="CDD" id="cd07026">
    <property type="entry name" value="Ribosomal_L20"/>
    <property type="match status" value="1"/>
</dbReference>
<evidence type="ECO:0000256" key="2">
    <source>
        <dbReference type="ARBA" id="ARBA00022980"/>
    </source>
</evidence>
<dbReference type="Pfam" id="PF00453">
    <property type="entry name" value="Ribosomal_L20"/>
    <property type="match status" value="1"/>
</dbReference>
<evidence type="ECO:0000256" key="6">
    <source>
        <dbReference type="HAMAP-Rule" id="MF_00382"/>
    </source>
</evidence>
<dbReference type="GO" id="GO:0019843">
    <property type="term" value="F:rRNA binding"/>
    <property type="evidence" value="ECO:0007669"/>
    <property type="project" value="UniProtKB-UniRule"/>
</dbReference>
<comment type="function">
    <text evidence="4 6 7">Binds directly to 23S ribosomal RNA and is necessary for the in vitro assembly process of the 50S ribosomal subunit. It is not involved in the protein synthesizing functions of that subunit.</text>
</comment>
<dbReference type="FunFam" id="1.10.1900.20:FF:000001">
    <property type="entry name" value="50S ribosomal protein L20"/>
    <property type="match status" value="1"/>
</dbReference>
<dbReference type="AlphaFoldDB" id="A0A1F4T745"/>
<dbReference type="GO" id="GO:1990904">
    <property type="term" value="C:ribonucleoprotein complex"/>
    <property type="evidence" value="ECO:0007669"/>
    <property type="project" value="UniProtKB-KW"/>
</dbReference>
<keyword evidence="3 6" id="KW-0687">Ribonucleoprotein</keyword>
<dbReference type="Gene3D" id="1.10.1900.20">
    <property type="entry name" value="Ribosomal protein L20"/>
    <property type="match status" value="1"/>
</dbReference>
<dbReference type="Proteomes" id="UP000178602">
    <property type="component" value="Unassembled WGS sequence"/>
</dbReference>
<dbReference type="EMBL" id="MEUG01000001">
    <property type="protein sequence ID" value="OGC28380.1"/>
    <property type="molecule type" value="Genomic_DNA"/>
</dbReference>
<gene>
    <name evidence="6" type="primary">rplT</name>
    <name evidence="8" type="ORF">A3K49_05315</name>
</gene>
<comment type="similarity">
    <text evidence="1 6 7">Belongs to the bacterial ribosomal protein bL20 family.</text>
</comment>
<sequence>MVRVKRGFVARRRRKKVFTRAKGFRRTVRTQFRRAKTAVFKALTHATRGRRQKKRDMRSLWIGRINAAAVAAGLKYNTFISGLKKAGVLLDRKTLADLAMNDPQVFAQIAEVARKS</sequence>
<evidence type="ECO:0000256" key="3">
    <source>
        <dbReference type="ARBA" id="ARBA00023274"/>
    </source>
</evidence>
<name>A0A1F4T745_UNCSA</name>
<evidence type="ECO:0000256" key="1">
    <source>
        <dbReference type="ARBA" id="ARBA00007698"/>
    </source>
</evidence>
<comment type="caution">
    <text evidence="8">The sequence shown here is derived from an EMBL/GenBank/DDBJ whole genome shotgun (WGS) entry which is preliminary data.</text>
</comment>
<evidence type="ECO:0000256" key="7">
    <source>
        <dbReference type="RuleBase" id="RU000560"/>
    </source>
</evidence>
<dbReference type="NCBIfam" id="TIGR01032">
    <property type="entry name" value="rplT_bact"/>
    <property type="match status" value="1"/>
</dbReference>
<dbReference type="GO" id="GO:0003735">
    <property type="term" value="F:structural constituent of ribosome"/>
    <property type="evidence" value="ECO:0007669"/>
    <property type="project" value="InterPro"/>
</dbReference>
<accession>A0A1F4T745</accession>
<dbReference type="InterPro" id="IPR035566">
    <property type="entry name" value="Ribosomal_protein_bL20_C"/>
</dbReference>
<evidence type="ECO:0000313" key="8">
    <source>
        <dbReference type="EMBL" id="OGC28380.1"/>
    </source>
</evidence>
<protein>
    <recommendedName>
        <fullName evidence="5 6">Large ribosomal subunit protein bL20</fullName>
    </recommendedName>
</protein>
<dbReference type="InterPro" id="IPR005813">
    <property type="entry name" value="Ribosomal_bL20"/>
</dbReference>
<organism evidence="8 9">
    <name type="scientific">candidate division WOR-1 bacterium RIFOXYC12_FULL_54_18</name>
    <dbReference type="NCBI Taxonomy" id="1802584"/>
    <lineage>
        <taxon>Bacteria</taxon>
        <taxon>Bacillati</taxon>
        <taxon>Saganbacteria</taxon>
    </lineage>
</organism>